<dbReference type="Proteomes" id="UP000241719">
    <property type="component" value="Segment"/>
</dbReference>
<name>A0AC59HBZ4_9VIRU</name>
<proteinExistence type="predicted"/>
<sequence>MDNNCDDEYDILNFASSYFSLDHYDDDNLSIEHNNNTIIHKPLIKEFIKKNPNSIFEQHIPQIPLQLNAKSVSRIKKPGSQENVIFHAQELYGLCLKKLKELEKTIVVPVPLETPDESINIISKKLEEAGYDVLIEIKNVPEHLPKYHIMCVGSVDKIFMTISNPYI</sequence>
<evidence type="ECO:0000313" key="1">
    <source>
        <dbReference type="EMBL" id="AUL79282.3"/>
    </source>
</evidence>
<reference evidence="1 2" key="1">
    <citation type="journal article" date="2018" name="Nat. Commun.">
        <title>Tailed giant Tupanvirus possesses the most complete translational apparatus of the known virosphere.</title>
        <authorList>
            <person name="Abrahao J."/>
            <person name="Silva L."/>
            <person name="Silva L.S."/>
            <person name="Khalil J.Y.B."/>
            <person name="Rodrigues R."/>
            <person name="Arantes T."/>
            <person name="Assis F."/>
            <person name="Boratto P."/>
            <person name="Andrade M."/>
            <person name="Kroon E.G."/>
            <person name="Ribeiro B."/>
            <person name="Bergier I."/>
            <person name="Seligmann H."/>
            <person name="Ghigo E."/>
            <person name="Colson P."/>
            <person name="Levasseur A."/>
            <person name="Kroemer G."/>
            <person name="Raoult D."/>
            <person name="La Scola B."/>
        </authorList>
    </citation>
    <scope>NUCLEOTIDE SEQUENCE [LARGE SCALE GENOMIC DNA]</scope>
    <source>
        <strain evidence="1">Deep ocean</strain>
    </source>
</reference>
<dbReference type="EMBL" id="MF405918">
    <property type="protein sequence ID" value="AUL79282.3"/>
    <property type="molecule type" value="Genomic_DNA"/>
</dbReference>
<protein>
    <submittedName>
        <fullName evidence="1">Orfan</fullName>
    </submittedName>
</protein>
<keyword evidence="2" id="KW-1185">Reference proteome</keyword>
<organism evidence="1 2">
    <name type="scientific">Tupanvirus deep ocean</name>
    <dbReference type="NCBI Taxonomy" id="2126984"/>
    <lineage>
        <taxon>Viruses</taxon>
        <taxon>Varidnaviria</taxon>
        <taxon>Bamfordvirae</taxon>
        <taxon>Nucleocytoviricota</taxon>
        <taxon>Megaviricetes</taxon>
        <taxon>Imitervirales</taxon>
        <taxon>Mimiviridae</taxon>
        <taxon>Megamimivirinae</taxon>
        <taxon>Tupanvirus</taxon>
        <taxon>Tupanvirus altamarinense</taxon>
    </lineage>
</organism>
<evidence type="ECO:0000313" key="2">
    <source>
        <dbReference type="Proteomes" id="UP000241719"/>
    </source>
</evidence>
<accession>A0AC59HBZ4</accession>